<dbReference type="AlphaFoldDB" id="A0A2C9W259"/>
<evidence type="ECO:0000313" key="1">
    <source>
        <dbReference type="EMBL" id="OAY52115.1"/>
    </source>
</evidence>
<gene>
    <name evidence="1" type="ORF">MANES_04G058900</name>
</gene>
<reference evidence="1" key="1">
    <citation type="submission" date="2016-02" db="EMBL/GenBank/DDBJ databases">
        <title>WGS assembly of Manihot esculenta.</title>
        <authorList>
            <person name="Bredeson J.V."/>
            <person name="Prochnik S.E."/>
            <person name="Lyons J.B."/>
            <person name="Schmutz J."/>
            <person name="Grimwood J."/>
            <person name="Vrebalov J."/>
            <person name="Bart R.S."/>
            <person name="Amuge T."/>
            <person name="Ferguson M.E."/>
            <person name="Green R."/>
            <person name="Putnam N."/>
            <person name="Stites J."/>
            <person name="Rounsley S."/>
            <person name="Rokhsar D.S."/>
        </authorList>
    </citation>
    <scope>NUCLEOTIDE SEQUENCE [LARGE SCALE GENOMIC DNA]</scope>
    <source>
        <tissue evidence="1">Leaf</tissue>
    </source>
</reference>
<sequence>MDDYRYLGMPLVGYYPIYHVDIMKIVDAFINIFRMIFFRFFCGELLLFF</sequence>
<organism evidence="1">
    <name type="scientific">Manihot esculenta</name>
    <name type="common">Cassava</name>
    <name type="synonym">Jatropha manihot</name>
    <dbReference type="NCBI Taxonomy" id="3983"/>
    <lineage>
        <taxon>Eukaryota</taxon>
        <taxon>Viridiplantae</taxon>
        <taxon>Streptophyta</taxon>
        <taxon>Embryophyta</taxon>
        <taxon>Tracheophyta</taxon>
        <taxon>Spermatophyta</taxon>
        <taxon>Magnoliopsida</taxon>
        <taxon>eudicotyledons</taxon>
        <taxon>Gunneridae</taxon>
        <taxon>Pentapetalae</taxon>
        <taxon>rosids</taxon>
        <taxon>fabids</taxon>
        <taxon>Malpighiales</taxon>
        <taxon>Euphorbiaceae</taxon>
        <taxon>Crotonoideae</taxon>
        <taxon>Manihoteae</taxon>
        <taxon>Manihot</taxon>
    </lineage>
</organism>
<proteinExistence type="predicted"/>
<accession>A0A2C9W259</accession>
<protein>
    <submittedName>
        <fullName evidence="1">Uncharacterized protein</fullName>
    </submittedName>
</protein>
<name>A0A2C9W259_MANES</name>
<dbReference type="EMBL" id="CM004390">
    <property type="protein sequence ID" value="OAY52115.1"/>
    <property type="molecule type" value="Genomic_DNA"/>
</dbReference>